<name>A0A0A9Z4M6_LYGHE</name>
<reference evidence="1" key="2">
    <citation type="submission" date="2014-07" db="EMBL/GenBank/DDBJ databases">
        <authorList>
            <person name="Hull J."/>
        </authorList>
    </citation>
    <scope>NUCLEOTIDE SEQUENCE</scope>
</reference>
<gene>
    <name evidence="1" type="ORF">CM83_48898</name>
</gene>
<reference evidence="1" key="1">
    <citation type="journal article" date="2014" name="PLoS ONE">
        <title>Transcriptome-Based Identification of ABC Transporters in the Western Tarnished Plant Bug Lygus hesperus.</title>
        <authorList>
            <person name="Hull J.J."/>
            <person name="Chaney K."/>
            <person name="Geib S.M."/>
            <person name="Fabrick J.A."/>
            <person name="Brent C.S."/>
            <person name="Walsh D."/>
            <person name="Lavine L.C."/>
        </authorList>
    </citation>
    <scope>NUCLEOTIDE SEQUENCE</scope>
</reference>
<organism evidence="1">
    <name type="scientific">Lygus hesperus</name>
    <name type="common">Western plant bug</name>
    <dbReference type="NCBI Taxonomy" id="30085"/>
    <lineage>
        <taxon>Eukaryota</taxon>
        <taxon>Metazoa</taxon>
        <taxon>Ecdysozoa</taxon>
        <taxon>Arthropoda</taxon>
        <taxon>Hexapoda</taxon>
        <taxon>Insecta</taxon>
        <taxon>Pterygota</taxon>
        <taxon>Neoptera</taxon>
        <taxon>Paraneoptera</taxon>
        <taxon>Hemiptera</taxon>
        <taxon>Heteroptera</taxon>
        <taxon>Panheteroptera</taxon>
        <taxon>Cimicomorpha</taxon>
        <taxon>Miridae</taxon>
        <taxon>Mirini</taxon>
        <taxon>Lygus</taxon>
    </lineage>
</organism>
<sequence>MMPSMTSGELNTLTGMELVAPPLAHSSVHSPSMLYQSMLSSSVGGGAATSAGGVRGFVTASAHRMQAAGVPFVINNNNNNNNSNNHHHHYSHNTTMTTAAAAAAALHTYPYPGFPHASGPSSNASTMTAMTHGAMGALCSPGGGVVFAPVHNPMGGLHEHR</sequence>
<dbReference type="AlphaFoldDB" id="A0A0A9Z4M6"/>
<accession>A0A0A9Z4M6</accession>
<dbReference type="EMBL" id="GBHO01003407">
    <property type="protein sequence ID" value="JAG40197.1"/>
    <property type="molecule type" value="Transcribed_RNA"/>
</dbReference>
<proteinExistence type="predicted"/>
<evidence type="ECO:0000313" key="1">
    <source>
        <dbReference type="EMBL" id="JAG40197.1"/>
    </source>
</evidence>
<protein>
    <submittedName>
        <fullName evidence="1">Uncharacterized protein</fullName>
    </submittedName>
</protein>